<sequence length="105" mass="12085">MLYLPVSCAIFFFKKTRKTYLAKVRLFVSECHKGTQIATRNTRYVYAMRSIGRGAEAGRMLYAFMNLSQPPTRLALYDKRLINIVKLVSEETKCCAGSYSGKWKQ</sequence>
<comment type="caution">
    <text evidence="1">The sequence shown here is derived from an EMBL/GenBank/DDBJ whole genome shotgun (WGS) entry which is preliminary data.</text>
</comment>
<protein>
    <submittedName>
        <fullName evidence="1">Uncharacterized protein</fullName>
    </submittedName>
</protein>
<evidence type="ECO:0000313" key="1">
    <source>
        <dbReference type="EMBL" id="GFT32879.1"/>
    </source>
</evidence>
<dbReference type="AlphaFoldDB" id="A0A8X6TPI8"/>
<reference evidence="1" key="1">
    <citation type="submission" date="2020-08" db="EMBL/GenBank/DDBJ databases">
        <title>Multicomponent nature underlies the extraordinary mechanical properties of spider dragline silk.</title>
        <authorList>
            <person name="Kono N."/>
            <person name="Nakamura H."/>
            <person name="Mori M."/>
            <person name="Yoshida Y."/>
            <person name="Ohtoshi R."/>
            <person name="Malay A.D."/>
            <person name="Moran D.A.P."/>
            <person name="Tomita M."/>
            <person name="Numata K."/>
            <person name="Arakawa K."/>
        </authorList>
    </citation>
    <scope>NUCLEOTIDE SEQUENCE</scope>
</reference>
<accession>A0A8X6TPI8</accession>
<gene>
    <name evidence="1" type="ORF">NPIL_488621</name>
</gene>
<name>A0A8X6TPI8_NEPPI</name>
<proteinExistence type="predicted"/>
<organism evidence="1 2">
    <name type="scientific">Nephila pilipes</name>
    <name type="common">Giant wood spider</name>
    <name type="synonym">Nephila maculata</name>
    <dbReference type="NCBI Taxonomy" id="299642"/>
    <lineage>
        <taxon>Eukaryota</taxon>
        <taxon>Metazoa</taxon>
        <taxon>Ecdysozoa</taxon>
        <taxon>Arthropoda</taxon>
        <taxon>Chelicerata</taxon>
        <taxon>Arachnida</taxon>
        <taxon>Araneae</taxon>
        <taxon>Araneomorphae</taxon>
        <taxon>Entelegynae</taxon>
        <taxon>Araneoidea</taxon>
        <taxon>Nephilidae</taxon>
        <taxon>Nephila</taxon>
    </lineage>
</organism>
<dbReference type="Proteomes" id="UP000887013">
    <property type="component" value="Unassembled WGS sequence"/>
</dbReference>
<dbReference type="EMBL" id="BMAW01013238">
    <property type="protein sequence ID" value="GFT32879.1"/>
    <property type="molecule type" value="Genomic_DNA"/>
</dbReference>
<evidence type="ECO:0000313" key="2">
    <source>
        <dbReference type="Proteomes" id="UP000887013"/>
    </source>
</evidence>
<dbReference type="OrthoDB" id="6429968at2759"/>
<keyword evidence="2" id="KW-1185">Reference proteome</keyword>